<accession>A0A0D2EB61</accession>
<sequence length="369" mass="41721">MPEARAYYPQFANLPEYAGPNPPTSARSIVAGLTNLPPEKYIQYVDPNVAANFPAGSEIKGIFSHGSSYWTRTAAVRTLQADGNPLVFFLKITRTHVGKINLEGEFASISAIAQATPHLVPTPIAVGTYASDSDVHFYLASFVDMTDDVPDPESLSAKVAEIHLKGISPNGKYGFSVPTNMGVCTQQNEWTSSWEKSFTVIMNTMFQFEQDMHGRDDEMQRMHQAILEKVIPRLLRPLETGGRQIQPRIVHGDMWDGNTSMDVTTDSPVIFDASGMYAHNEYELGAWNLPRHKIYRSYIREYQKYFPISAPEEDVEDRLILYRLRFNLTSSASYLSTSRFRELVIEDMRYLSAKYKEGYQGIEQMKPES</sequence>
<dbReference type="EMBL" id="KN847322">
    <property type="protein sequence ID" value="KIW51910.1"/>
    <property type="molecule type" value="Genomic_DNA"/>
</dbReference>
<dbReference type="OrthoDB" id="4118298at2759"/>
<proteinExistence type="predicted"/>
<evidence type="ECO:0000313" key="3">
    <source>
        <dbReference type="EMBL" id="KIW51910.1"/>
    </source>
</evidence>
<dbReference type="PANTHER" id="PTHR12149:SF8">
    <property type="entry name" value="PROTEIN-RIBULOSAMINE 3-KINASE"/>
    <property type="match status" value="1"/>
</dbReference>
<dbReference type="SUPFAM" id="SSF56112">
    <property type="entry name" value="Protein kinase-like (PK-like)"/>
    <property type="match status" value="1"/>
</dbReference>
<keyword evidence="4" id="KW-1185">Reference proteome</keyword>
<dbReference type="InterPro" id="IPR011009">
    <property type="entry name" value="Kinase-like_dom_sf"/>
</dbReference>
<dbReference type="EC" id="2.7.1.172" evidence="1"/>
<name>A0A0D2EB61_9EURO</name>
<dbReference type="Pfam" id="PF03881">
    <property type="entry name" value="Fructosamin_kin"/>
    <property type="match status" value="1"/>
</dbReference>
<dbReference type="HOGENOM" id="CLU_036517_1_2_1"/>
<evidence type="ECO:0000256" key="1">
    <source>
        <dbReference type="ARBA" id="ARBA00011961"/>
    </source>
</evidence>
<dbReference type="Proteomes" id="UP000054342">
    <property type="component" value="Unassembled WGS sequence"/>
</dbReference>
<organism evidence="3 4">
    <name type="scientific">Exophiala xenobiotica</name>
    <dbReference type="NCBI Taxonomy" id="348802"/>
    <lineage>
        <taxon>Eukaryota</taxon>
        <taxon>Fungi</taxon>
        <taxon>Dikarya</taxon>
        <taxon>Ascomycota</taxon>
        <taxon>Pezizomycotina</taxon>
        <taxon>Eurotiomycetes</taxon>
        <taxon>Chaetothyriomycetidae</taxon>
        <taxon>Chaetothyriales</taxon>
        <taxon>Herpotrichiellaceae</taxon>
        <taxon>Exophiala</taxon>
    </lineage>
</organism>
<gene>
    <name evidence="3" type="ORF">PV05_10585</name>
</gene>
<evidence type="ECO:0000256" key="2">
    <source>
        <dbReference type="ARBA" id="ARBA00048655"/>
    </source>
</evidence>
<dbReference type="AlphaFoldDB" id="A0A0D2EB61"/>
<dbReference type="RefSeq" id="XP_013312494.1">
    <property type="nucleotide sequence ID" value="XM_013457040.1"/>
</dbReference>
<comment type="catalytic activity">
    <reaction evidence="2">
        <text>N(6)-D-ribulosyl-L-lysyl-[protein] + ATP = N(6)-(3-O-phospho-D-ribulosyl)-L-lysyl-[protein] + ADP + H(+)</text>
        <dbReference type="Rhea" id="RHEA:48432"/>
        <dbReference type="Rhea" id="RHEA-COMP:12103"/>
        <dbReference type="Rhea" id="RHEA-COMP:12104"/>
        <dbReference type="ChEBI" id="CHEBI:15378"/>
        <dbReference type="ChEBI" id="CHEBI:30616"/>
        <dbReference type="ChEBI" id="CHEBI:90418"/>
        <dbReference type="ChEBI" id="CHEBI:90420"/>
        <dbReference type="ChEBI" id="CHEBI:456216"/>
        <dbReference type="EC" id="2.7.1.172"/>
    </reaction>
    <physiologicalReaction direction="left-to-right" evidence="2">
        <dbReference type="Rhea" id="RHEA:48433"/>
    </physiologicalReaction>
</comment>
<dbReference type="PANTHER" id="PTHR12149">
    <property type="entry name" value="FRUCTOSAMINE 3 KINASE-RELATED PROTEIN"/>
    <property type="match status" value="1"/>
</dbReference>
<protein>
    <recommendedName>
        <fullName evidence="1">protein-ribulosamine 3-kinase</fullName>
        <ecNumber evidence="1">2.7.1.172</ecNumber>
    </recommendedName>
</protein>
<reference evidence="3 4" key="1">
    <citation type="submission" date="2015-01" db="EMBL/GenBank/DDBJ databases">
        <title>The Genome Sequence of Exophiala xenobiotica CBS118157.</title>
        <authorList>
            <consortium name="The Broad Institute Genomics Platform"/>
            <person name="Cuomo C."/>
            <person name="de Hoog S."/>
            <person name="Gorbushina A."/>
            <person name="Stielow B."/>
            <person name="Teixiera M."/>
            <person name="Abouelleil A."/>
            <person name="Chapman S.B."/>
            <person name="Priest M."/>
            <person name="Young S.K."/>
            <person name="Wortman J."/>
            <person name="Nusbaum C."/>
            <person name="Birren B."/>
        </authorList>
    </citation>
    <scope>NUCLEOTIDE SEQUENCE [LARGE SCALE GENOMIC DNA]</scope>
    <source>
        <strain evidence="3 4">CBS 118157</strain>
    </source>
</reference>
<evidence type="ECO:0000313" key="4">
    <source>
        <dbReference type="Proteomes" id="UP000054342"/>
    </source>
</evidence>
<dbReference type="GO" id="GO:0102193">
    <property type="term" value="F:protein-ribulosamine 3-kinase activity"/>
    <property type="evidence" value="ECO:0007669"/>
    <property type="project" value="UniProtKB-EC"/>
</dbReference>
<dbReference type="Gene3D" id="3.90.1200.10">
    <property type="match status" value="1"/>
</dbReference>
<dbReference type="InterPro" id="IPR016477">
    <property type="entry name" value="Fructo-/Ketosamine-3-kinase"/>
</dbReference>
<dbReference type="GeneID" id="25332493"/>